<name>A0A1Y6CU82_9GAMM</name>
<dbReference type="CDD" id="cd07812">
    <property type="entry name" value="SRPBCC"/>
    <property type="match status" value="1"/>
</dbReference>
<dbReference type="InterPro" id="IPR019587">
    <property type="entry name" value="Polyketide_cyclase/dehydratase"/>
</dbReference>
<dbReference type="InterPro" id="IPR023393">
    <property type="entry name" value="START-like_dom_sf"/>
</dbReference>
<evidence type="ECO:0000313" key="1">
    <source>
        <dbReference type="EMBL" id="SMF93857.1"/>
    </source>
</evidence>
<proteinExistence type="predicted"/>
<reference evidence="1 2" key="1">
    <citation type="submission" date="2016-12" db="EMBL/GenBank/DDBJ databases">
        <authorList>
            <person name="Song W.-J."/>
            <person name="Kurnit D.M."/>
        </authorList>
    </citation>
    <scope>NUCLEOTIDE SEQUENCE [LARGE SCALE GENOMIC DNA]</scope>
    <source>
        <strain evidence="1 2">175</strain>
    </source>
</reference>
<dbReference type="Proteomes" id="UP000192923">
    <property type="component" value="Unassembled WGS sequence"/>
</dbReference>
<dbReference type="Gene3D" id="3.30.530.20">
    <property type="match status" value="1"/>
</dbReference>
<dbReference type="EMBL" id="FXAM01000001">
    <property type="protein sequence ID" value="SMF93857.1"/>
    <property type="molecule type" value="Genomic_DNA"/>
</dbReference>
<gene>
    <name evidence="1" type="ORF">SAMN02949497_1151</name>
</gene>
<organism evidence="1 2">
    <name type="scientific">Methylomagnum ishizawai</name>
    <dbReference type="NCBI Taxonomy" id="1760988"/>
    <lineage>
        <taxon>Bacteria</taxon>
        <taxon>Pseudomonadati</taxon>
        <taxon>Pseudomonadota</taxon>
        <taxon>Gammaproteobacteria</taxon>
        <taxon>Methylococcales</taxon>
        <taxon>Methylococcaceae</taxon>
        <taxon>Methylomagnum</taxon>
    </lineage>
</organism>
<protein>
    <submittedName>
        <fullName evidence="1">Polyketide cyclase / dehydrase and lipid transport</fullName>
    </submittedName>
</protein>
<dbReference type="STRING" id="1760988.SAMN02949497_1151"/>
<dbReference type="AlphaFoldDB" id="A0A1Y6CU82"/>
<dbReference type="Pfam" id="PF10604">
    <property type="entry name" value="Polyketide_cyc2"/>
    <property type="match status" value="1"/>
</dbReference>
<sequence length="196" mass="21815">MTPGRIRAHPPAHPPMNLFLSLLSILVLAAMAAAFIGARLPKTHHAVSRIRLSATPEQVWAVILDFTAYPEWRPGLDRVELGPECGGLPSWFEVCGRLGRVHFQVVECAAPRRLVTQIDNDGLPLAGAWTYEFEPDGTGTLLTLTEWESIHHPLLRFFDRFVLSYHGVMDVYLTALARKLGDPAHPQHLSLKLDDA</sequence>
<evidence type="ECO:0000313" key="2">
    <source>
        <dbReference type="Proteomes" id="UP000192923"/>
    </source>
</evidence>
<accession>A0A1Y6CU82</accession>
<keyword evidence="2" id="KW-1185">Reference proteome</keyword>
<dbReference type="SUPFAM" id="SSF55961">
    <property type="entry name" value="Bet v1-like"/>
    <property type="match status" value="1"/>
</dbReference>